<dbReference type="CDD" id="cd04301">
    <property type="entry name" value="NAT_SF"/>
    <property type="match status" value="1"/>
</dbReference>
<dbReference type="AlphaFoldDB" id="A0A9Q0NDQ6"/>
<dbReference type="InterPro" id="IPR016181">
    <property type="entry name" value="Acyl_CoA_acyltransferase"/>
</dbReference>
<dbReference type="PANTHER" id="PTHR10545:SF29">
    <property type="entry name" value="GH14572P-RELATED"/>
    <property type="match status" value="1"/>
</dbReference>
<dbReference type="Proteomes" id="UP001151699">
    <property type="component" value="Chromosome A"/>
</dbReference>
<accession>A0A9Q0NDQ6</accession>
<comment type="similarity">
    <text evidence="1">Belongs to the acetyltransferase family.</text>
</comment>
<dbReference type="InterPro" id="IPR000182">
    <property type="entry name" value="GNAT_dom"/>
</dbReference>
<keyword evidence="3" id="KW-0012">Acyltransferase</keyword>
<keyword evidence="7" id="KW-1185">Reference proteome</keyword>
<dbReference type="PROSITE" id="PS51186">
    <property type="entry name" value="GNAT"/>
    <property type="match status" value="1"/>
</dbReference>
<feature type="region of interest" description="Disordered" evidence="4">
    <location>
        <begin position="189"/>
        <end position="211"/>
    </location>
</feature>
<dbReference type="EMBL" id="WJQU01000001">
    <property type="protein sequence ID" value="KAJ6647464.1"/>
    <property type="molecule type" value="Genomic_DNA"/>
</dbReference>
<reference evidence="6" key="1">
    <citation type="submission" date="2022-07" db="EMBL/GenBank/DDBJ databases">
        <authorList>
            <person name="Trinca V."/>
            <person name="Uliana J.V.C."/>
            <person name="Torres T.T."/>
            <person name="Ward R.J."/>
            <person name="Monesi N."/>
        </authorList>
    </citation>
    <scope>NUCLEOTIDE SEQUENCE</scope>
    <source>
        <strain evidence="6">HSMRA1968</strain>
        <tissue evidence="6">Whole embryos</tissue>
    </source>
</reference>
<evidence type="ECO:0000256" key="3">
    <source>
        <dbReference type="ARBA" id="ARBA00023315"/>
    </source>
</evidence>
<sequence>MKDLGKALNEAGPKMTLEDLYRDGGFDGGHSFFFTILAEDTELKDSNGSPTVIGFALNSYVYSWDGRTIYMRNFLVHDSYRSKGVSKLIFEGLLKHAKEKGCNRIEIHVSDWNKAARKFYERMGAINVSERDGHVYYRLFKDVIDKMNHNRPKANRVVKIHLQLRKILKISYLERKIIDEPTFMSTEDELKNVDRSPLQPDPSVEHHIGSN</sequence>
<evidence type="ECO:0000256" key="4">
    <source>
        <dbReference type="SAM" id="MobiDB-lite"/>
    </source>
</evidence>
<evidence type="ECO:0000313" key="7">
    <source>
        <dbReference type="Proteomes" id="UP001151699"/>
    </source>
</evidence>
<comment type="caution">
    <text evidence="6">The sequence shown here is derived from an EMBL/GenBank/DDBJ whole genome shotgun (WGS) entry which is preliminary data.</text>
</comment>
<feature type="domain" description="N-acetyltransferase" evidence="5">
    <location>
        <begin position="1"/>
        <end position="142"/>
    </location>
</feature>
<dbReference type="SUPFAM" id="SSF55729">
    <property type="entry name" value="Acyl-CoA N-acyltransferases (Nat)"/>
    <property type="match status" value="1"/>
</dbReference>
<dbReference type="Pfam" id="PF00583">
    <property type="entry name" value="Acetyltransf_1"/>
    <property type="match status" value="1"/>
</dbReference>
<protein>
    <submittedName>
        <fullName evidence="6">Thialysine N-epsilon-acetyltransferase</fullName>
    </submittedName>
</protein>
<evidence type="ECO:0000256" key="2">
    <source>
        <dbReference type="ARBA" id="ARBA00022679"/>
    </source>
</evidence>
<dbReference type="GO" id="GO:0008080">
    <property type="term" value="F:N-acetyltransferase activity"/>
    <property type="evidence" value="ECO:0007669"/>
    <property type="project" value="TreeGrafter"/>
</dbReference>
<evidence type="ECO:0000313" key="6">
    <source>
        <dbReference type="EMBL" id="KAJ6647464.1"/>
    </source>
</evidence>
<dbReference type="Gene3D" id="3.40.630.30">
    <property type="match status" value="1"/>
</dbReference>
<gene>
    <name evidence="6" type="primary">SAT2_0</name>
    <name evidence="6" type="ORF">Bhyg_02687</name>
</gene>
<evidence type="ECO:0000256" key="1">
    <source>
        <dbReference type="ARBA" id="ARBA00008694"/>
    </source>
</evidence>
<dbReference type="InterPro" id="IPR051016">
    <property type="entry name" value="Diverse_Substrate_AcTransf"/>
</dbReference>
<dbReference type="OrthoDB" id="7305308at2759"/>
<organism evidence="6 7">
    <name type="scientific">Pseudolycoriella hygida</name>
    <dbReference type="NCBI Taxonomy" id="35572"/>
    <lineage>
        <taxon>Eukaryota</taxon>
        <taxon>Metazoa</taxon>
        <taxon>Ecdysozoa</taxon>
        <taxon>Arthropoda</taxon>
        <taxon>Hexapoda</taxon>
        <taxon>Insecta</taxon>
        <taxon>Pterygota</taxon>
        <taxon>Neoptera</taxon>
        <taxon>Endopterygota</taxon>
        <taxon>Diptera</taxon>
        <taxon>Nematocera</taxon>
        <taxon>Sciaroidea</taxon>
        <taxon>Sciaridae</taxon>
        <taxon>Pseudolycoriella</taxon>
    </lineage>
</organism>
<keyword evidence="2" id="KW-0808">Transferase</keyword>
<evidence type="ECO:0000259" key="5">
    <source>
        <dbReference type="PROSITE" id="PS51186"/>
    </source>
</evidence>
<proteinExistence type="inferred from homology"/>
<dbReference type="PANTHER" id="PTHR10545">
    <property type="entry name" value="DIAMINE N-ACETYLTRANSFERASE"/>
    <property type="match status" value="1"/>
</dbReference>
<name>A0A9Q0NDQ6_9DIPT</name>